<dbReference type="GeneID" id="94580525"/>
<dbReference type="Proteomes" id="UP000193118">
    <property type="component" value="Unassembled WGS sequence"/>
</dbReference>
<evidence type="ECO:0000313" key="2">
    <source>
        <dbReference type="Proteomes" id="UP000193118"/>
    </source>
</evidence>
<evidence type="ECO:0008006" key="3">
    <source>
        <dbReference type="Google" id="ProtNLM"/>
    </source>
</evidence>
<sequence>MKRAFILSDCEPPQCEEKPYALLTANVTKGHHFIAQTEQRQHAFNRHVNPQNQNVYRFALSMFQKPYKGSAESVNIENNLEANNLYTLSFVEGNGGSQYNLENWFSRHESGYEDACNFLRTVRSGRQPAPQALWRVLQLKLLGIFRNPYNHNTLFAHGLHQAVLSQLPEVGSEFVTLIAQRPQPRLARILSTFAFSPEGYTRWLANLYGMLSDGVMQPSLFERLFGALFTDPNAVKIELFRYDGEHECCFFADTGFCRQISGQTFTVGVSIAADMFAVVHIARQHWQAVAQNFAADIPPPPAAEISVFDGNQHQRVTYNRLCVRQAREAVYGRSSRKEDYLRESA</sequence>
<dbReference type="AlphaFoldDB" id="A0A1X3DG47"/>
<organism evidence="1 2">
    <name type="scientific">Neisseria dentiae</name>
    <dbReference type="NCBI Taxonomy" id="194197"/>
    <lineage>
        <taxon>Bacteria</taxon>
        <taxon>Pseudomonadati</taxon>
        <taxon>Pseudomonadota</taxon>
        <taxon>Betaproteobacteria</taxon>
        <taxon>Neisseriales</taxon>
        <taxon>Neisseriaceae</taxon>
        <taxon>Neisseria</taxon>
    </lineage>
</organism>
<dbReference type="RefSeq" id="WP_085364886.1">
    <property type="nucleotide sequence ID" value="NZ_CAUJPZ010000003.1"/>
</dbReference>
<proteinExistence type="predicted"/>
<reference evidence="2" key="1">
    <citation type="submission" date="2017-01" db="EMBL/GenBank/DDBJ databases">
        <authorList>
            <person name="Wolfgang W.J."/>
            <person name="Cole J."/>
            <person name="Wroblewski D."/>
            <person name="Mcginnis J."/>
            <person name="Musser K.A."/>
        </authorList>
    </citation>
    <scope>NUCLEOTIDE SEQUENCE [LARGE SCALE GENOMIC DNA]</scope>
    <source>
        <strain evidence="2">DSM 19151</strain>
    </source>
</reference>
<name>A0A1X3DG47_9NEIS</name>
<keyword evidence="2" id="KW-1185">Reference proteome</keyword>
<dbReference type="OrthoDB" id="8600825at2"/>
<accession>A0A1X3DG47</accession>
<dbReference type="EMBL" id="MTBO01000001">
    <property type="protein sequence ID" value="OSI18880.1"/>
    <property type="molecule type" value="Genomic_DNA"/>
</dbReference>
<comment type="caution">
    <text evidence="1">The sequence shown here is derived from an EMBL/GenBank/DDBJ whole genome shotgun (WGS) entry which is preliminary data.</text>
</comment>
<protein>
    <recommendedName>
        <fullName evidence="3">DUF4238 domain-containing protein</fullName>
    </recommendedName>
</protein>
<evidence type="ECO:0000313" key="1">
    <source>
        <dbReference type="EMBL" id="OSI18880.1"/>
    </source>
</evidence>
<gene>
    <name evidence="1" type="ORF">BWD09_01080</name>
</gene>